<dbReference type="AlphaFoldDB" id="M1DDS5"/>
<dbReference type="PaxDb" id="4113-PGSC0003DMT400087407"/>
<reference evidence="2" key="2">
    <citation type="submission" date="2015-06" db="UniProtKB">
        <authorList>
            <consortium name="EnsemblPlants"/>
        </authorList>
    </citation>
    <scope>IDENTIFICATION</scope>
    <source>
        <strain evidence="2">DM1-3 516 R44</strain>
    </source>
</reference>
<accession>M1DDS5</accession>
<dbReference type="Gramene" id="PGSC0003DMT400087407">
    <property type="protein sequence ID" value="PGSC0003DMT400087407"/>
    <property type="gene ID" value="PGSC0003DMG400036978"/>
</dbReference>
<dbReference type="EnsemblPlants" id="PGSC0003DMT400087407">
    <property type="protein sequence ID" value="PGSC0003DMT400087407"/>
    <property type="gene ID" value="PGSC0003DMG400036978"/>
</dbReference>
<reference evidence="3" key="1">
    <citation type="journal article" date="2011" name="Nature">
        <title>Genome sequence and analysis of the tuber crop potato.</title>
        <authorList>
            <consortium name="The Potato Genome Sequencing Consortium"/>
        </authorList>
    </citation>
    <scope>NUCLEOTIDE SEQUENCE [LARGE SCALE GENOMIC DNA]</scope>
    <source>
        <strain evidence="3">cv. DM1-3 516 R44</strain>
    </source>
</reference>
<evidence type="ECO:0000256" key="1">
    <source>
        <dbReference type="SAM" id="MobiDB-lite"/>
    </source>
</evidence>
<keyword evidence="3" id="KW-1185">Reference proteome</keyword>
<dbReference type="Proteomes" id="UP000011115">
    <property type="component" value="Unassembled WGS sequence"/>
</dbReference>
<dbReference type="InParanoid" id="M1DDS5"/>
<proteinExistence type="predicted"/>
<evidence type="ECO:0000313" key="2">
    <source>
        <dbReference type="EnsemblPlants" id="PGSC0003DMT400087407"/>
    </source>
</evidence>
<dbReference type="HOGENOM" id="CLU_1698597_0_0_1"/>
<name>M1DDS5_SOLTU</name>
<evidence type="ECO:0000313" key="3">
    <source>
        <dbReference type="Proteomes" id="UP000011115"/>
    </source>
</evidence>
<sequence>MATCDPSPENPRNSSKCRPTAGPTDRRYSTVRSHIDRFLIFISAVLVIMPHRRAYVRNLLARSVTNKNNQQIQVPTNANVGSTTAARVQDFVRMNLPEFLGSQIGEDPQNFIDEVKKIFGVMQVTGNDRVELASYQLLLPNIHASVRGRASNIDS</sequence>
<protein>
    <submittedName>
        <fullName evidence="2">Gag-pol polyprotein</fullName>
    </submittedName>
</protein>
<feature type="region of interest" description="Disordered" evidence="1">
    <location>
        <begin position="1"/>
        <end position="27"/>
    </location>
</feature>
<organism evidence="2 3">
    <name type="scientific">Solanum tuberosum</name>
    <name type="common">Potato</name>
    <dbReference type="NCBI Taxonomy" id="4113"/>
    <lineage>
        <taxon>Eukaryota</taxon>
        <taxon>Viridiplantae</taxon>
        <taxon>Streptophyta</taxon>
        <taxon>Embryophyta</taxon>
        <taxon>Tracheophyta</taxon>
        <taxon>Spermatophyta</taxon>
        <taxon>Magnoliopsida</taxon>
        <taxon>eudicotyledons</taxon>
        <taxon>Gunneridae</taxon>
        <taxon>Pentapetalae</taxon>
        <taxon>asterids</taxon>
        <taxon>lamiids</taxon>
        <taxon>Solanales</taxon>
        <taxon>Solanaceae</taxon>
        <taxon>Solanoideae</taxon>
        <taxon>Solaneae</taxon>
        <taxon>Solanum</taxon>
    </lineage>
</organism>